<dbReference type="Proteomes" id="UP000053097">
    <property type="component" value="Unassembled WGS sequence"/>
</dbReference>
<dbReference type="AlphaFoldDB" id="A0A026WQ91"/>
<evidence type="ECO:0000313" key="3">
    <source>
        <dbReference type="Proteomes" id="UP000053097"/>
    </source>
</evidence>
<evidence type="ECO:0000256" key="1">
    <source>
        <dbReference type="SAM" id="MobiDB-lite"/>
    </source>
</evidence>
<keyword evidence="3" id="KW-1185">Reference proteome</keyword>
<sequence length="76" mass="8052">MRCILPGRGSRRRLFAGCAMMAECARTGCTVSSGSSIDRQRVEEAIARYRGGIEHTNQGGSNSSSNGNTCPERATG</sequence>
<name>A0A026WQ91_OOCBI</name>
<feature type="compositionally biased region" description="Low complexity" evidence="1">
    <location>
        <begin position="59"/>
        <end position="68"/>
    </location>
</feature>
<feature type="region of interest" description="Disordered" evidence="1">
    <location>
        <begin position="51"/>
        <end position="76"/>
    </location>
</feature>
<reference evidence="2 3" key="1">
    <citation type="journal article" date="2014" name="Curr. Biol.">
        <title>The genome of the clonal raider ant Cerapachys biroi.</title>
        <authorList>
            <person name="Oxley P.R."/>
            <person name="Ji L."/>
            <person name="Fetter-Pruneda I."/>
            <person name="McKenzie S.K."/>
            <person name="Li C."/>
            <person name="Hu H."/>
            <person name="Zhang G."/>
            <person name="Kronauer D.J."/>
        </authorList>
    </citation>
    <scope>NUCLEOTIDE SEQUENCE [LARGE SCALE GENOMIC DNA]</scope>
</reference>
<organism evidence="2 3">
    <name type="scientific">Ooceraea biroi</name>
    <name type="common">Clonal raider ant</name>
    <name type="synonym">Cerapachys biroi</name>
    <dbReference type="NCBI Taxonomy" id="2015173"/>
    <lineage>
        <taxon>Eukaryota</taxon>
        <taxon>Metazoa</taxon>
        <taxon>Ecdysozoa</taxon>
        <taxon>Arthropoda</taxon>
        <taxon>Hexapoda</taxon>
        <taxon>Insecta</taxon>
        <taxon>Pterygota</taxon>
        <taxon>Neoptera</taxon>
        <taxon>Endopterygota</taxon>
        <taxon>Hymenoptera</taxon>
        <taxon>Apocrita</taxon>
        <taxon>Aculeata</taxon>
        <taxon>Formicoidea</taxon>
        <taxon>Formicidae</taxon>
        <taxon>Dorylinae</taxon>
        <taxon>Ooceraea</taxon>
    </lineage>
</organism>
<gene>
    <name evidence="2" type="ORF">X777_01576</name>
</gene>
<protein>
    <submittedName>
        <fullName evidence="2">Uncharacterized protein</fullName>
    </submittedName>
</protein>
<proteinExistence type="predicted"/>
<evidence type="ECO:0000313" key="2">
    <source>
        <dbReference type="EMBL" id="EZA58212.1"/>
    </source>
</evidence>
<dbReference type="EMBL" id="KK107131">
    <property type="protein sequence ID" value="EZA58212.1"/>
    <property type="molecule type" value="Genomic_DNA"/>
</dbReference>
<accession>A0A026WQ91</accession>